<dbReference type="RefSeq" id="WP_243993544.1">
    <property type="nucleotide sequence ID" value="NZ_JALHLE010000013.1"/>
</dbReference>
<feature type="compositionally biased region" description="Polar residues" evidence="1">
    <location>
        <begin position="83"/>
        <end position="107"/>
    </location>
</feature>
<evidence type="ECO:0000256" key="1">
    <source>
        <dbReference type="SAM" id="MobiDB-lite"/>
    </source>
</evidence>
<evidence type="ECO:0000313" key="3">
    <source>
        <dbReference type="Proteomes" id="UP001162880"/>
    </source>
</evidence>
<accession>A0ABT0B236</accession>
<comment type="caution">
    <text evidence="2">The sequence shown here is derived from an EMBL/GenBank/DDBJ whole genome shotgun (WGS) entry which is preliminary data.</text>
</comment>
<evidence type="ECO:0000313" key="2">
    <source>
        <dbReference type="EMBL" id="MCJ2178993.1"/>
    </source>
</evidence>
<protein>
    <submittedName>
        <fullName evidence="2">Uncharacterized protein</fullName>
    </submittedName>
</protein>
<gene>
    <name evidence="2" type="ORF">MTR64_10485</name>
</gene>
<keyword evidence="3" id="KW-1185">Reference proteome</keyword>
<dbReference type="Proteomes" id="UP001162880">
    <property type="component" value="Unassembled WGS sequence"/>
</dbReference>
<feature type="region of interest" description="Disordered" evidence="1">
    <location>
        <begin position="62"/>
        <end position="141"/>
    </location>
</feature>
<proteinExistence type="predicted"/>
<sequence>MPNHATTAERQSTECLAFEHYLRTGRRLSPRFFQSGTELKFNPYHDPRNGRFTFAPGGAHAPGYAVNSRQRNLHTKRPKVSALSVTEGTASSSATVESRTANQTTNAVYRPDQAPAAIQPSQYRPNPRARMSGNGGPPLNDPMTLERVFPGLPEAPGGSIVAIADNILDISGPASRLTSALTEEHINVLVQQIRSIDPNYRLDTLGFPRTLEGQANLIRQLRIDRAATFFREKLDLYKWKSCATFKNELT</sequence>
<name>A0ABT0B236_9SPHN</name>
<reference evidence="2" key="1">
    <citation type="submission" date="2022-03" db="EMBL/GenBank/DDBJ databases">
        <title>Identification of a novel bacterium isolated from mangrove sediments.</title>
        <authorList>
            <person name="Pan X."/>
        </authorList>
    </citation>
    <scope>NUCLEOTIDE SEQUENCE</scope>
    <source>
        <strain evidence="2">B2580</strain>
    </source>
</reference>
<organism evidence="2 3">
    <name type="scientific">Novosphingobium album</name>
    <name type="common">ex Hu et al. 2023</name>
    <dbReference type="NCBI Taxonomy" id="2930093"/>
    <lineage>
        <taxon>Bacteria</taxon>
        <taxon>Pseudomonadati</taxon>
        <taxon>Pseudomonadota</taxon>
        <taxon>Alphaproteobacteria</taxon>
        <taxon>Sphingomonadales</taxon>
        <taxon>Sphingomonadaceae</taxon>
        <taxon>Novosphingobium</taxon>
    </lineage>
</organism>
<dbReference type="EMBL" id="JALHLE010000013">
    <property type="protein sequence ID" value="MCJ2178993.1"/>
    <property type="molecule type" value="Genomic_DNA"/>
</dbReference>